<dbReference type="Pfam" id="PF24061">
    <property type="entry name" value="LBD_receptor"/>
    <property type="match status" value="1"/>
</dbReference>
<organism evidence="10 11">
    <name type="scientific">Danaus chrysippus</name>
    <name type="common">African queen</name>
    <dbReference type="NCBI Taxonomy" id="151541"/>
    <lineage>
        <taxon>Eukaryota</taxon>
        <taxon>Metazoa</taxon>
        <taxon>Ecdysozoa</taxon>
        <taxon>Arthropoda</taxon>
        <taxon>Hexapoda</taxon>
        <taxon>Insecta</taxon>
        <taxon>Pterygota</taxon>
        <taxon>Neoptera</taxon>
        <taxon>Endopterygota</taxon>
        <taxon>Lepidoptera</taxon>
        <taxon>Glossata</taxon>
        <taxon>Ditrysia</taxon>
        <taxon>Papilionoidea</taxon>
        <taxon>Nymphalidae</taxon>
        <taxon>Danainae</taxon>
        <taxon>Danaini</taxon>
        <taxon>Danaina</taxon>
        <taxon>Danaus</taxon>
        <taxon>Anosia</taxon>
    </lineage>
</organism>
<dbReference type="SUPFAM" id="SSF53850">
    <property type="entry name" value="Periplasmic binding protein-like II"/>
    <property type="match status" value="1"/>
</dbReference>
<keyword evidence="6" id="KW-0675">Receptor</keyword>
<dbReference type="Proteomes" id="UP000789524">
    <property type="component" value="Unassembled WGS sequence"/>
</dbReference>
<feature type="transmembrane region" description="Helical" evidence="8">
    <location>
        <begin position="387"/>
        <end position="404"/>
    </location>
</feature>
<dbReference type="PANTHER" id="PTHR42643">
    <property type="entry name" value="IONOTROPIC RECEPTOR 20A-RELATED"/>
    <property type="match status" value="1"/>
</dbReference>
<evidence type="ECO:0000256" key="3">
    <source>
        <dbReference type="ARBA" id="ARBA00022692"/>
    </source>
</evidence>
<name>A0A8J2QJJ2_9NEOP</name>
<accession>A0A8J2QJJ2</accession>
<evidence type="ECO:0000256" key="8">
    <source>
        <dbReference type="SAM" id="Phobius"/>
    </source>
</evidence>
<feature type="transmembrane region" description="Helical" evidence="8">
    <location>
        <begin position="324"/>
        <end position="346"/>
    </location>
</feature>
<keyword evidence="3 8" id="KW-0812">Transmembrane</keyword>
<gene>
    <name evidence="10" type="ORF">DCHRY22_LOCUS4912</name>
</gene>
<dbReference type="EMBL" id="CAKASE010000050">
    <property type="protein sequence ID" value="CAG9563820.1"/>
    <property type="molecule type" value="Genomic_DNA"/>
</dbReference>
<feature type="domain" description="Putative ionotropic receptor ligand binding" evidence="9">
    <location>
        <begin position="111"/>
        <end position="199"/>
    </location>
</feature>
<dbReference type="OrthoDB" id="7256637at2759"/>
<dbReference type="PANTHER" id="PTHR42643:SF35">
    <property type="entry name" value="IONOTROPIC RECEPTOR 68A, ISOFORM A"/>
    <property type="match status" value="1"/>
</dbReference>
<comment type="subcellular location">
    <subcellularLocation>
        <location evidence="1">Cell membrane</location>
        <topology evidence="1">Multi-pass membrane protein</topology>
    </subcellularLocation>
</comment>
<evidence type="ECO:0000313" key="10">
    <source>
        <dbReference type="EMBL" id="CAG9563820.1"/>
    </source>
</evidence>
<dbReference type="Gene3D" id="1.10.287.70">
    <property type="match status" value="1"/>
</dbReference>
<dbReference type="AlphaFoldDB" id="A0A8J2QJJ2"/>
<dbReference type="InterPro" id="IPR056198">
    <property type="entry name" value="LBD_receptor"/>
</dbReference>
<dbReference type="InterPro" id="IPR052192">
    <property type="entry name" value="Insect_Ionotropic_Sensory_Rcpt"/>
</dbReference>
<evidence type="ECO:0000256" key="1">
    <source>
        <dbReference type="ARBA" id="ARBA00004651"/>
    </source>
</evidence>
<evidence type="ECO:0000256" key="4">
    <source>
        <dbReference type="ARBA" id="ARBA00022989"/>
    </source>
</evidence>
<keyword evidence="7" id="KW-0325">Glycoprotein</keyword>
<keyword evidence="5 8" id="KW-0472">Membrane</keyword>
<evidence type="ECO:0000256" key="2">
    <source>
        <dbReference type="ARBA" id="ARBA00022475"/>
    </source>
</evidence>
<evidence type="ECO:0000259" key="9">
    <source>
        <dbReference type="Pfam" id="PF24061"/>
    </source>
</evidence>
<dbReference type="GO" id="GO:0005886">
    <property type="term" value="C:plasma membrane"/>
    <property type="evidence" value="ECO:0007669"/>
    <property type="project" value="UniProtKB-SubCell"/>
</dbReference>
<evidence type="ECO:0000256" key="5">
    <source>
        <dbReference type="ARBA" id="ARBA00023136"/>
    </source>
</evidence>
<evidence type="ECO:0000256" key="7">
    <source>
        <dbReference type="ARBA" id="ARBA00023180"/>
    </source>
</evidence>
<evidence type="ECO:0000313" key="11">
    <source>
        <dbReference type="Proteomes" id="UP000789524"/>
    </source>
</evidence>
<comment type="caution">
    <text evidence="10">The sequence shown here is derived from an EMBL/GenBank/DDBJ whole genome shotgun (WGS) entry which is preliminary data.</text>
</comment>
<keyword evidence="11" id="KW-1185">Reference proteome</keyword>
<reference evidence="10" key="1">
    <citation type="submission" date="2021-09" db="EMBL/GenBank/DDBJ databases">
        <authorList>
            <person name="Martin H S."/>
        </authorList>
    </citation>
    <scope>NUCLEOTIDE SEQUENCE</scope>
</reference>
<evidence type="ECO:0000256" key="6">
    <source>
        <dbReference type="ARBA" id="ARBA00023170"/>
    </source>
</evidence>
<protein>
    <submittedName>
        <fullName evidence="10">(African queen) hypothetical protein</fullName>
    </submittedName>
</protein>
<keyword evidence="2" id="KW-1003">Cell membrane</keyword>
<sequence length="610" mass="71349">MYWIKFVLIVTYYNQINAKLTVQNYDKEKYEDYMKIASEIANHNFNYRIQTVIVWNDVDEFIVNKFIKSYKGTVMMEKRDTLRPQQVVLIIRTYYSLIKILYHLKPDLKGKTLLESEAQFLIILLSYPHRLEKINKLLWSYYATDVVILIRDKSQNVSLYTYFPYKNPMSCQNVEPTLIGFWDNGTILSKDLYPNKMSNMHECPLYISTNKVFHPTTEQKITGEIIKREIIRLLRDAMNFTPIISTRDYLSIDSDDAKIWSETINDIITGSSNISTCSILPFMDRLGFLDYSVPYFRVTLAWLAPPLVPRDTWWRLLTPLNGYLWLVLLLVVFMVKSVPFIMEFPYVKKFVKKHFKDADKLHGVTIRIWAVMMGQPIRVMPRRFRDFYVLGLWIWFTFVVRNAYQSVLIGALKSDVTVGKFTNLKEAQDYGYKFGGRAGVLAHFEHDPLIREGFQIIPESEFEKVLQEILGERRKFLLAVSLDYVSAYCISQGIDDNDCGYVLPDSIMTIPSMVWMPKNSPFKRSISLWLPRLLESGLLNKYDVNIPIITTLKISEPSPLTSTQISSCLLCLVVGYFVSFLVLLLEIIKYKILKTKTFKKFKQRTIIRNI</sequence>
<feature type="transmembrane region" description="Helical" evidence="8">
    <location>
        <begin position="564"/>
        <end position="588"/>
    </location>
</feature>
<keyword evidence="4 8" id="KW-1133">Transmembrane helix</keyword>
<proteinExistence type="predicted"/>